<evidence type="ECO:0000259" key="8">
    <source>
        <dbReference type="PROSITE" id="PS50113"/>
    </source>
</evidence>
<evidence type="ECO:0000256" key="2">
    <source>
        <dbReference type="ARBA" id="ARBA00012438"/>
    </source>
</evidence>
<keyword evidence="10" id="KW-1185">Reference proteome</keyword>
<dbReference type="Pfam" id="PF08447">
    <property type="entry name" value="PAS_3"/>
    <property type="match status" value="2"/>
</dbReference>
<dbReference type="SMART" id="SM00091">
    <property type="entry name" value="PAS"/>
    <property type="match status" value="3"/>
</dbReference>
<dbReference type="InterPro" id="IPR052162">
    <property type="entry name" value="Sensor_kinase/Photoreceptor"/>
</dbReference>
<dbReference type="SUPFAM" id="SSF55785">
    <property type="entry name" value="PYP-like sensor domain (PAS domain)"/>
    <property type="match status" value="3"/>
</dbReference>
<dbReference type="GO" id="GO:0004673">
    <property type="term" value="F:protein histidine kinase activity"/>
    <property type="evidence" value="ECO:0007669"/>
    <property type="project" value="UniProtKB-EC"/>
</dbReference>
<feature type="region of interest" description="Disordered" evidence="6">
    <location>
        <begin position="394"/>
        <end position="416"/>
    </location>
</feature>
<organism evidence="9 10">
    <name type="scientific">Fluviicoccus keumensis</name>
    <dbReference type="NCBI Taxonomy" id="1435465"/>
    <lineage>
        <taxon>Bacteria</taxon>
        <taxon>Pseudomonadati</taxon>
        <taxon>Pseudomonadota</taxon>
        <taxon>Gammaproteobacteria</taxon>
        <taxon>Moraxellales</taxon>
        <taxon>Moraxellaceae</taxon>
        <taxon>Fluviicoccus</taxon>
    </lineage>
</organism>
<protein>
    <recommendedName>
        <fullName evidence="2">histidine kinase</fullName>
        <ecNumber evidence="2">2.7.13.3</ecNumber>
    </recommendedName>
</protein>
<evidence type="ECO:0000256" key="6">
    <source>
        <dbReference type="SAM" id="MobiDB-lite"/>
    </source>
</evidence>
<dbReference type="PROSITE" id="PS50112">
    <property type="entry name" value="PAS"/>
    <property type="match status" value="1"/>
</dbReference>
<dbReference type="PROSITE" id="PS50113">
    <property type="entry name" value="PAC"/>
    <property type="match status" value="1"/>
</dbReference>
<keyword evidence="5" id="KW-0418">Kinase</keyword>
<name>A0A4Q7Z4A1_9GAMM</name>
<keyword evidence="3" id="KW-0597">Phosphoprotein</keyword>
<dbReference type="InterPro" id="IPR001610">
    <property type="entry name" value="PAC"/>
</dbReference>
<dbReference type="InterPro" id="IPR035965">
    <property type="entry name" value="PAS-like_dom_sf"/>
</dbReference>
<feature type="domain" description="PAC" evidence="8">
    <location>
        <begin position="219"/>
        <end position="272"/>
    </location>
</feature>
<evidence type="ECO:0000313" key="10">
    <source>
        <dbReference type="Proteomes" id="UP000292423"/>
    </source>
</evidence>
<evidence type="ECO:0000313" key="9">
    <source>
        <dbReference type="EMBL" id="RZU45202.1"/>
    </source>
</evidence>
<dbReference type="SMART" id="SM00086">
    <property type="entry name" value="PAC"/>
    <property type="match status" value="2"/>
</dbReference>
<sequence length="532" mass="60682">MEKRSAGVVSDTSLVFSLFEQQSRTGTWVLETSKGLVHFSAGALTMHGLAPDLNPIGLDEWLACYSDAAQSRVQAMLAELQSCSESTAAELEIARPGHASLYVHLLARRHPEDPEALIGIFFERDCCQAYEASEQARLQESLKNNKYWPDVMDHLKVGMWDWNIRNNHVERTGYWNTLLGIAPGQDTEIQHWEDRIDPEDREKCAALVKDHFEGRTTFFENEYRVRNSPDSFRWIADRGKITEWDEHGEPARMSGIILDITEQKRLQSRLVDRETQFQAVFNSMFQFVGLLEADGSVLECNQAVYEMTGLPYGHMRGVVLWEGSWWKDDHQRRMVREAISKAGTGEFVRREVDIVDREGVQHRVDFSVKPVFGTNGEIRWLVTEGRHLNPAEALPVPAETPADDDIPPEPPHLEDDSSGTVLLVDMNCAIISATQGFSDLIGYTEEELRQMNFREITHPEDLGLDQGYVNGMLTGDCNFYSLEKRLINKNGEVVPVDMEVTVMRRSNGSPLHMLKQIRDLRPAWHEQTLRRI</sequence>
<evidence type="ECO:0000259" key="7">
    <source>
        <dbReference type="PROSITE" id="PS50112"/>
    </source>
</evidence>
<dbReference type="CDD" id="cd00130">
    <property type="entry name" value="PAS"/>
    <property type="match status" value="2"/>
</dbReference>
<proteinExistence type="predicted"/>
<dbReference type="Gene3D" id="3.30.450.20">
    <property type="entry name" value="PAS domain"/>
    <property type="match status" value="3"/>
</dbReference>
<dbReference type="PANTHER" id="PTHR43304">
    <property type="entry name" value="PHYTOCHROME-LIKE PROTEIN CPH1"/>
    <property type="match status" value="1"/>
</dbReference>
<dbReference type="InterPro" id="IPR013656">
    <property type="entry name" value="PAS_4"/>
</dbReference>
<dbReference type="PANTHER" id="PTHR43304:SF1">
    <property type="entry name" value="PAC DOMAIN-CONTAINING PROTEIN"/>
    <property type="match status" value="1"/>
</dbReference>
<evidence type="ECO:0000256" key="5">
    <source>
        <dbReference type="ARBA" id="ARBA00022777"/>
    </source>
</evidence>
<accession>A0A4Q7Z4A1</accession>
<dbReference type="EC" id="2.7.13.3" evidence="2"/>
<dbReference type="Proteomes" id="UP000292423">
    <property type="component" value="Unassembled WGS sequence"/>
</dbReference>
<feature type="domain" description="PAS" evidence="7">
    <location>
        <begin position="413"/>
        <end position="476"/>
    </location>
</feature>
<reference evidence="9 10" key="1">
    <citation type="submission" date="2019-02" db="EMBL/GenBank/DDBJ databases">
        <title>Genomic Encyclopedia of Type Strains, Phase IV (KMG-IV): sequencing the most valuable type-strain genomes for metagenomic binning, comparative biology and taxonomic classification.</title>
        <authorList>
            <person name="Goeker M."/>
        </authorList>
    </citation>
    <scope>NUCLEOTIDE SEQUENCE [LARGE SCALE GENOMIC DNA]</scope>
    <source>
        <strain evidence="9 10">DSM 105135</strain>
    </source>
</reference>
<dbReference type="EMBL" id="SHKX01000012">
    <property type="protein sequence ID" value="RZU45202.1"/>
    <property type="molecule type" value="Genomic_DNA"/>
</dbReference>
<dbReference type="AlphaFoldDB" id="A0A4Q7Z4A1"/>
<dbReference type="InterPro" id="IPR013655">
    <property type="entry name" value="PAS_fold_3"/>
</dbReference>
<dbReference type="InterPro" id="IPR000014">
    <property type="entry name" value="PAS"/>
</dbReference>
<dbReference type="Pfam" id="PF08448">
    <property type="entry name" value="PAS_4"/>
    <property type="match status" value="1"/>
</dbReference>
<keyword evidence="4" id="KW-0808">Transferase</keyword>
<dbReference type="NCBIfam" id="TIGR00229">
    <property type="entry name" value="sensory_box"/>
    <property type="match status" value="2"/>
</dbReference>
<evidence type="ECO:0000256" key="3">
    <source>
        <dbReference type="ARBA" id="ARBA00022553"/>
    </source>
</evidence>
<comment type="catalytic activity">
    <reaction evidence="1">
        <text>ATP + protein L-histidine = ADP + protein N-phospho-L-histidine.</text>
        <dbReference type="EC" id="2.7.13.3"/>
    </reaction>
</comment>
<evidence type="ECO:0000256" key="4">
    <source>
        <dbReference type="ARBA" id="ARBA00022679"/>
    </source>
</evidence>
<comment type="caution">
    <text evidence="9">The sequence shown here is derived from an EMBL/GenBank/DDBJ whole genome shotgun (WGS) entry which is preliminary data.</text>
</comment>
<dbReference type="InterPro" id="IPR000700">
    <property type="entry name" value="PAS-assoc_C"/>
</dbReference>
<evidence type="ECO:0000256" key="1">
    <source>
        <dbReference type="ARBA" id="ARBA00000085"/>
    </source>
</evidence>
<gene>
    <name evidence="9" type="ORF">EV700_2017</name>
</gene>